<proteinExistence type="predicted"/>
<dbReference type="AlphaFoldDB" id="A0A6C0CD78"/>
<dbReference type="EMBL" id="MN739394">
    <property type="protein sequence ID" value="QHT02421.1"/>
    <property type="molecule type" value="Genomic_DNA"/>
</dbReference>
<reference evidence="1" key="1">
    <citation type="journal article" date="2020" name="Nature">
        <title>Giant virus diversity and host interactions through global metagenomics.</title>
        <authorList>
            <person name="Schulz F."/>
            <person name="Roux S."/>
            <person name="Paez-Espino D."/>
            <person name="Jungbluth S."/>
            <person name="Walsh D.A."/>
            <person name="Denef V.J."/>
            <person name="McMahon K.D."/>
            <person name="Konstantinidis K.T."/>
            <person name="Eloe-Fadrosh E.A."/>
            <person name="Kyrpides N.C."/>
            <person name="Woyke T."/>
        </authorList>
    </citation>
    <scope>NUCLEOTIDE SEQUENCE</scope>
    <source>
        <strain evidence="1">GVMAG-M-3300020565-3</strain>
    </source>
</reference>
<name>A0A6C0CD78_9ZZZZ</name>
<evidence type="ECO:0000313" key="1">
    <source>
        <dbReference type="EMBL" id="QHT02421.1"/>
    </source>
</evidence>
<sequence>MLKDYYISYHMSGGSGVRIFKHNYLQELPDDIKILIYNRVYKDNFTFVLKEFKVYLNNLKYYNNLKHYLVYQEAPKLNLLHFISQNIYAGDAKATNAVANAANAVANASILSLYKKHLMSATGFAGGSGIRKIRTIKIPANLYKHLDKIIANTLIKFMAKSKHEWNISSKIYIDDTGDYYVLENETPFLCFADLYIMLLSFWKFIIIKLCEFYDIHKDAYNLYISNLLKSDYDTGLYMWLGGNITDEILANNLVKLKNDDPSLYRRIIRQRKTISKSENLYLNFEGRNNIDSYSIVNEAIIMRLKEM</sequence>
<accession>A0A6C0CD78</accession>
<organism evidence="1">
    <name type="scientific">viral metagenome</name>
    <dbReference type="NCBI Taxonomy" id="1070528"/>
    <lineage>
        <taxon>unclassified sequences</taxon>
        <taxon>metagenomes</taxon>
        <taxon>organismal metagenomes</taxon>
    </lineage>
</organism>
<protein>
    <submittedName>
        <fullName evidence="1">Uncharacterized protein</fullName>
    </submittedName>
</protein>